<name>A0A1L7XSN8_9HELO</name>
<evidence type="ECO:0000256" key="1">
    <source>
        <dbReference type="SAM" id="MobiDB-lite"/>
    </source>
</evidence>
<keyword evidence="2" id="KW-0812">Transmembrane</keyword>
<keyword evidence="2" id="KW-1133">Transmembrane helix</keyword>
<dbReference type="AlphaFoldDB" id="A0A1L7XSN8"/>
<evidence type="ECO:0000256" key="2">
    <source>
        <dbReference type="SAM" id="Phobius"/>
    </source>
</evidence>
<protein>
    <submittedName>
        <fullName evidence="3">Uncharacterized protein</fullName>
    </submittedName>
</protein>
<dbReference type="EMBL" id="FJOG01000049">
    <property type="protein sequence ID" value="CZR67977.1"/>
    <property type="molecule type" value="Genomic_DNA"/>
</dbReference>
<gene>
    <name evidence="3" type="ORF">PAC_17876</name>
</gene>
<accession>A0A1L7XSN8</accession>
<reference evidence="3 4" key="1">
    <citation type="submission" date="2016-03" db="EMBL/GenBank/DDBJ databases">
        <authorList>
            <person name="Ploux O."/>
        </authorList>
    </citation>
    <scope>NUCLEOTIDE SEQUENCE [LARGE SCALE GENOMIC DNA]</scope>
    <source>
        <strain evidence="3 4">UAMH 11012</strain>
    </source>
</reference>
<dbReference type="Proteomes" id="UP000184330">
    <property type="component" value="Unassembled WGS sequence"/>
</dbReference>
<evidence type="ECO:0000313" key="4">
    <source>
        <dbReference type="Proteomes" id="UP000184330"/>
    </source>
</evidence>
<feature type="transmembrane region" description="Helical" evidence="2">
    <location>
        <begin position="39"/>
        <end position="62"/>
    </location>
</feature>
<keyword evidence="4" id="KW-1185">Reference proteome</keyword>
<proteinExistence type="predicted"/>
<sequence>MPPSEELSGIEPATSFSALTKELEHFITMDHKAGYATTIVSQALAAFLVTSLILLDLITYILTTILNLATRILPVVPPGHDFEAQAHLSHGTTTQDLPRQGIHALPRSTPRNSRHDLARGCNGSKIVAFKEVYNDEQNTWMISIGSMGAIHRVCKEAYKQAMKTRLPEYIGKDTAAIFEKRGFDIIWLPSKISPGNHFGVYLEKYWRTIGAEEDRPRKLAIPLKVWPLQMQGPQLWQLGLFFLSEHRRLKRLAISELFLVVNHEEFEDTLIEFVEPKTAKANLPIVDGSSTGSYLLWTDFERESMVALQKVMIRMWWCYEGATRVWRTVRKLQDAETMDCSENPMRGS</sequence>
<dbReference type="OrthoDB" id="10621463at2759"/>
<evidence type="ECO:0000313" key="3">
    <source>
        <dbReference type="EMBL" id="CZR67977.1"/>
    </source>
</evidence>
<feature type="region of interest" description="Disordered" evidence="1">
    <location>
        <begin position="91"/>
        <end position="116"/>
    </location>
</feature>
<organism evidence="3 4">
    <name type="scientific">Phialocephala subalpina</name>
    <dbReference type="NCBI Taxonomy" id="576137"/>
    <lineage>
        <taxon>Eukaryota</taxon>
        <taxon>Fungi</taxon>
        <taxon>Dikarya</taxon>
        <taxon>Ascomycota</taxon>
        <taxon>Pezizomycotina</taxon>
        <taxon>Leotiomycetes</taxon>
        <taxon>Helotiales</taxon>
        <taxon>Mollisiaceae</taxon>
        <taxon>Phialocephala</taxon>
        <taxon>Phialocephala fortinii species complex</taxon>
    </lineage>
</organism>
<keyword evidence="2" id="KW-0472">Membrane</keyword>